<organism evidence="1 2">
    <name type="scientific">Acetobacterium wieringae</name>
    <dbReference type="NCBI Taxonomy" id="52694"/>
    <lineage>
        <taxon>Bacteria</taxon>
        <taxon>Bacillati</taxon>
        <taxon>Bacillota</taxon>
        <taxon>Clostridia</taxon>
        <taxon>Eubacteriales</taxon>
        <taxon>Eubacteriaceae</taxon>
        <taxon>Acetobacterium</taxon>
    </lineage>
</organism>
<protein>
    <submittedName>
        <fullName evidence="1">Uncharacterized protein</fullName>
    </submittedName>
</protein>
<reference evidence="1" key="1">
    <citation type="submission" date="2021-11" db="EMBL/GenBank/DDBJ databases">
        <title>Isoprene-degrading acetogen.</title>
        <authorList>
            <person name="Yang Y."/>
            <person name="Jin H."/>
            <person name="Yan J."/>
        </authorList>
    </citation>
    <scope>NUCLEOTIDE SEQUENCE</scope>
    <source>
        <strain evidence="1">Berkeley</strain>
    </source>
</reference>
<gene>
    <name evidence="1" type="ORF">LNN31_10455</name>
</gene>
<proteinExistence type="predicted"/>
<evidence type="ECO:0000313" key="1">
    <source>
        <dbReference type="EMBL" id="UYO61207.1"/>
    </source>
</evidence>
<keyword evidence="2" id="KW-1185">Reference proteome</keyword>
<dbReference type="RefSeq" id="WP_228883649.1">
    <property type="nucleotide sequence ID" value="NZ_CABIIK010000057.1"/>
</dbReference>
<accession>A0ABY6H9P6</accession>
<sequence length="179" mass="20320">MSPIICPKCGGANTSPATRPLLYCVDCQSEFGGDHRDLMATTRQIVLTTNQKGTASQNLTFTRTPTGATIEGPFLCYYPDLPEIYIDPQQWQQLLADFFKLYVLDWRSDYQNDVKNSDTAFSWELKISFDHQQPFCSRGQDLYPPYWEALMTLFTKLGLPNIGKALGQNFLQLQTQTVS</sequence>
<evidence type="ECO:0000313" key="2">
    <source>
        <dbReference type="Proteomes" id="UP001163550"/>
    </source>
</evidence>
<dbReference type="EMBL" id="CP087994">
    <property type="protein sequence ID" value="UYO61207.1"/>
    <property type="molecule type" value="Genomic_DNA"/>
</dbReference>
<dbReference type="Proteomes" id="UP001163550">
    <property type="component" value="Chromosome"/>
</dbReference>
<name>A0ABY6H9P6_9FIRM</name>